<feature type="region of interest" description="Disordered" evidence="1">
    <location>
        <begin position="1"/>
        <end position="40"/>
    </location>
</feature>
<evidence type="ECO:0000313" key="2">
    <source>
        <dbReference type="EMBL" id="SEF13023.1"/>
    </source>
</evidence>
<protein>
    <submittedName>
        <fullName evidence="2">Uncharacterized protein</fullName>
    </submittedName>
</protein>
<sequence length="40" mass="4378">MPNTLSEIDNAGRPLMDSCIKQKDPPEPHSMRGRNAGSLL</sequence>
<feature type="compositionally biased region" description="Basic and acidic residues" evidence="1">
    <location>
        <begin position="20"/>
        <end position="30"/>
    </location>
</feature>
<gene>
    <name evidence="2" type="ORF">SAMN04489740_4318</name>
</gene>
<evidence type="ECO:0000313" key="3">
    <source>
        <dbReference type="Proteomes" id="UP000182725"/>
    </source>
</evidence>
<accession>A0A1H5PGL9</accession>
<reference evidence="2 3" key="1">
    <citation type="submission" date="2016-10" db="EMBL/GenBank/DDBJ databases">
        <authorList>
            <person name="de Groot N.N."/>
        </authorList>
    </citation>
    <scope>NUCLEOTIDE SEQUENCE [LARGE SCALE GENOMIC DNA]</scope>
    <source>
        <strain evidence="2 3">DSM 22274</strain>
    </source>
</reference>
<proteinExistence type="predicted"/>
<dbReference type="EMBL" id="FNTV01000002">
    <property type="protein sequence ID" value="SEF13023.1"/>
    <property type="molecule type" value="Genomic_DNA"/>
</dbReference>
<organism evidence="2 3">
    <name type="scientific">Arthrobacter alpinus</name>
    <dbReference type="NCBI Taxonomy" id="656366"/>
    <lineage>
        <taxon>Bacteria</taxon>
        <taxon>Bacillati</taxon>
        <taxon>Actinomycetota</taxon>
        <taxon>Actinomycetes</taxon>
        <taxon>Micrococcales</taxon>
        <taxon>Micrococcaceae</taxon>
        <taxon>Arthrobacter</taxon>
    </lineage>
</organism>
<evidence type="ECO:0000256" key="1">
    <source>
        <dbReference type="SAM" id="MobiDB-lite"/>
    </source>
</evidence>
<dbReference type="AlphaFoldDB" id="A0A1H5PGL9"/>
<name>A0A1H5PGL9_9MICC</name>
<dbReference type="Proteomes" id="UP000182725">
    <property type="component" value="Unassembled WGS sequence"/>
</dbReference>